<reference evidence="4 5" key="1">
    <citation type="journal article" date="2015" name="Genome Announc.">
        <title>Expanding the biotechnology potential of lactobacilli through comparative genomics of 213 strains and associated genera.</title>
        <authorList>
            <person name="Sun Z."/>
            <person name="Harris H.M."/>
            <person name="McCann A."/>
            <person name="Guo C."/>
            <person name="Argimon S."/>
            <person name="Zhang W."/>
            <person name="Yang X."/>
            <person name="Jeffery I.B."/>
            <person name="Cooney J.C."/>
            <person name="Kagawa T.F."/>
            <person name="Liu W."/>
            <person name="Song Y."/>
            <person name="Salvetti E."/>
            <person name="Wrobel A."/>
            <person name="Rasinkangas P."/>
            <person name="Parkhill J."/>
            <person name="Rea M.C."/>
            <person name="O'Sullivan O."/>
            <person name="Ritari J."/>
            <person name="Douillard F.P."/>
            <person name="Paul Ross R."/>
            <person name="Yang R."/>
            <person name="Briner A.E."/>
            <person name="Felis G.E."/>
            <person name="de Vos W.M."/>
            <person name="Barrangou R."/>
            <person name="Klaenhammer T.R."/>
            <person name="Caufield P.W."/>
            <person name="Cui Y."/>
            <person name="Zhang H."/>
            <person name="O'Toole P.W."/>
        </authorList>
    </citation>
    <scope>NUCLEOTIDE SEQUENCE [LARGE SCALE GENOMIC DNA]</scope>
    <source>
        <strain evidence="4 5">DSM 20509</strain>
    </source>
</reference>
<dbReference type="PANTHER" id="PTHR43420:SF44">
    <property type="entry name" value="ACETYLTRANSFERASE YPEA"/>
    <property type="match status" value="1"/>
</dbReference>
<organism evidence="4 5">
    <name type="scientific">Ligilactobacillus agilis DSM 20509</name>
    <dbReference type="NCBI Taxonomy" id="1423718"/>
    <lineage>
        <taxon>Bacteria</taxon>
        <taxon>Bacillati</taxon>
        <taxon>Bacillota</taxon>
        <taxon>Bacilli</taxon>
        <taxon>Lactobacillales</taxon>
        <taxon>Lactobacillaceae</taxon>
        <taxon>Ligilactobacillus</taxon>
    </lineage>
</organism>
<keyword evidence="1 4" id="KW-0808">Transferase</keyword>
<dbReference type="CDD" id="cd04301">
    <property type="entry name" value="NAT_SF"/>
    <property type="match status" value="1"/>
</dbReference>
<dbReference type="SUPFAM" id="SSF55729">
    <property type="entry name" value="Acyl-CoA N-acyltransferases (Nat)"/>
    <property type="match status" value="1"/>
</dbReference>
<comment type="caution">
    <text evidence="4">The sequence shown here is derived from an EMBL/GenBank/DDBJ whole genome shotgun (WGS) entry which is preliminary data.</text>
</comment>
<dbReference type="PROSITE" id="PS51186">
    <property type="entry name" value="GNAT"/>
    <property type="match status" value="1"/>
</dbReference>
<dbReference type="InterPro" id="IPR016181">
    <property type="entry name" value="Acyl_CoA_acyltransferase"/>
</dbReference>
<dbReference type="Gene3D" id="3.40.630.30">
    <property type="match status" value="1"/>
</dbReference>
<dbReference type="GO" id="GO:0016747">
    <property type="term" value="F:acyltransferase activity, transferring groups other than amino-acyl groups"/>
    <property type="evidence" value="ECO:0007669"/>
    <property type="project" value="InterPro"/>
</dbReference>
<dbReference type="AlphaFoldDB" id="A0A0R2AF84"/>
<keyword evidence="2" id="KW-0012">Acyltransferase</keyword>
<evidence type="ECO:0000256" key="1">
    <source>
        <dbReference type="ARBA" id="ARBA00022679"/>
    </source>
</evidence>
<name>A0A0R2AF84_9LACO</name>
<dbReference type="EMBL" id="AYYP01000009">
    <property type="protein sequence ID" value="KRM65992.1"/>
    <property type="molecule type" value="Genomic_DNA"/>
</dbReference>
<dbReference type="PATRIC" id="fig|1423718.3.peg.784"/>
<protein>
    <submittedName>
        <fullName evidence="4">Acetyltransferase</fullName>
    </submittedName>
</protein>
<feature type="domain" description="N-acetyltransferase" evidence="3">
    <location>
        <begin position="9"/>
        <end position="147"/>
    </location>
</feature>
<dbReference type="Pfam" id="PF13673">
    <property type="entry name" value="Acetyltransf_10"/>
    <property type="match status" value="1"/>
</dbReference>
<gene>
    <name evidence="4" type="ORF">FC14_GL000751</name>
</gene>
<sequence length="151" mass="16895">MKTLEIEIKATKDLASQIYQDALMIRKEVFVKEQGVDMALELDGELGPTHYVLYYQGKPATTARISPEQAGWHIQRVATLKSYRKLGLAKHLLSKIEEDARQSKVAYLTLGAQDSAQGFYTKLGYQVVGAGFLDAGIAHHRMDKSLQIKEN</sequence>
<keyword evidence="5" id="KW-1185">Reference proteome</keyword>
<evidence type="ECO:0000313" key="5">
    <source>
        <dbReference type="Proteomes" id="UP000051008"/>
    </source>
</evidence>
<evidence type="ECO:0000259" key="3">
    <source>
        <dbReference type="PROSITE" id="PS51186"/>
    </source>
</evidence>
<accession>A0A0R2AF84</accession>
<evidence type="ECO:0000256" key="2">
    <source>
        <dbReference type="ARBA" id="ARBA00023315"/>
    </source>
</evidence>
<dbReference type="PANTHER" id="PTHR43420">
    <property type="entry name" value="ACETYLTRANSFERASE"/>
    <property type="match status" value="1"/>
</dbReference>
<dbReference type="InterPro" id="IPR000182">
    <property type="entry name" value="GNAT_dom"/>
</dbReference>
<proteinExistence type="predicted"/>
<dbReference type="Proteomes" id="UP000051008">
    <property type="component" value="Unassembled WGS sequence"/>
</dbReference>
<evidence type="ECO:0000313" key="4">
    <source>
        <dbReference type="EMBL" id="KRM65992.1"/>
    </source>
</evidence>
<dbReference type="InterPro" id="IPR050680">
    <property type="entry name" value="YpeA/RimI_acetyltransf"/>
</dbReference>